<accession>A0ABR2K4G7</accession>
<dbReference type="Proteomes" id="UP001470230">
    <property type="component" value="Unassembled WGS sequence"/>
</dbReference>
<name>A0ABR2K4G7_9EUKA</name>
<organism evidence="1 2">
    <name type="scientific">Tritrichomonas musculus</name>
    <dbReference type="NCBI Taxonomy" id="1915356"/>
    <lineage>
        <taxon>Eukaryota</taxon>
        <taxon>Metamonada</taxon>
        <taxon>Parabasalia</taxon>
        <taxon>Tritrichomonadida</taxon>
        <taxon>Tritrichomonadidae</taxon>
        <taxon>Tritrichomonas</taxon>
    </lineage>
</organism>
<protein>
    <submittedName>
        <fullName evidence="1">Uncharacterized protein</fullName>
    </submittedName>
</protein>
<comment type="caution">
    <text evidence="1">The sequence shown here is derived from an EMBL/GenBank/DDBJ whole genome shotgun (WGS) entry which is preliminary data.</text>
</comment>
<reference evidence="1 2" key="1">
    <citation type="submission" date="2024-04" db="EMBL/GenBank/DDBJ databases">
        <title>Tritrichomonas musculus Genome.</title>
        <authorList>
            <person name="Alves-Ferreira E."/>
            <person name="Grigg M."/>
            <person name="Lorenzi H."/>
            <person name="Galac M."/>
        </authorList>
    </citation>
    <scope>NUCLEOTIDE SEQUENCE [LARGE SCALE GENOMIC DNA]</scope>
    <source>
        <strain evidence="1 2">EAF2021</strain>
    </source>
</reference>
<dbReference type="EMBL" id="JAPFFF010000007">
    <property type="protein sequence ID" value="KAK8885979.1"/>
    <property type="molecule type" value="Genomic_DNA"/>
</dbReference>
<gene>
    <name evidence="1" type="ORF">M9Y10_041438</name>
</gene>
<sequence length="76" mass="8985">MFKTTCTIWSEAFIVVAGKFIKDNYYRTDFSLASLFTYTNENAQLIEAEKDKIINLIGNWAIRWLPIWIFRQIDTS</sequence>
<evidence type="ECO:0000313" key="2">
    <source>
        <dbReference type="Proteomes" id="UP001470230"/>
    </source>
</evidence>
<keyword evidence="2" id="KW-1185">Reference proteome</keyword>
<evidence type="ECO:0000313" key="1">
    <source>
        <dbReference type="EMBL" id="KAK8885979.1"/>
    </source>
</evidence>
<proteinExistence type="predicted"/>